<dbReference type="EMBL" id="QSHM01000010">
    <property type="protein sequence ID" value="RHC12566.1"/>
    <property type="molecule type" value="Genomic_DNA"/>
</dbReference>
<accession>A0A413YU31</accession>
<protein>
    <submittedName>
        <fullName evidence="1">Uncharacterized protein</fullName>
    </submittedName>
</protein>
<name>A0A413YU31_9FIRM</name>
<evidence type="ECO:0000313" key="1">
    <source>
        <dbReference type="EMBL" id="RHC12566.1"/>
    </source>
</evidence>
<dbReference type="AlphaFoldDB" id="A0A413YU31"/>
<evidence type="ECO:0000313" key="2">
    <source>
        <dbReference type="Proteomes" id="UP000285844"/>
    </source>
</evidence>
<gene>
    <name evidence="1" type="ORF">DW858_09360</name>
</gene>
<comment type="caution">
    <text evidence="1">The sequence shown here is derived from an EMBL/GenBank/DDBJ whole genome shotgun (WGS) entry which is preliminary data.</text>
</comment>
<proteinExistence type="predicted"/>
<sequence>MDEVKIKRELARLKWLRKAAYMMPPCKTADETSIKVTNLTILSGEIAKLERQLYICQHPEVDNI</sequence>
<organism evidence="1 2">
    <name type="scientific">Lachnospira eligens</name>
    <dbReference type="NCBI Taxonomy" id="39485"/>
    <lineage>
        <taxon>Bacteria</taxon>
        <taxon>Bacillati</taxon>
        <taxon>Bacillota</taxon>
        <taxon>Clostridia</taxon>
        <taxon>Lachnospirales</taxon>
        <taxon>Lachnospiraceae</taxon>
        <taxon>Lachnospira</taxon>
    </lineage>
</organism>
<reference evidence="1 2" key="1">
    <citation type="submission" date="2018-08" db="EMBL/GenBank/DDBJ databases">
        <title>A genome reference for cultivated species of the human gut microbiota.</title>
        <authorList>
            <person name="Zou Y."/>
            <person name="Xue W."/>
            <person name="Luo G."/>
        </authorList>
    </citation>
    <scope>NUCLEOTIDE SEQUENCE [LARGE SCALE GENOMIC DNA]</scope>
    <source>
        <strain evidence="1 2">AM37-3BH</strain>
    </source>
</reference>
<dbReference type="Proteomes" id="UP000285844">
    <property type="component" value="Unassembled WGS sequence"/>
</dbReference>
<dbReference type="RefSeq" id="WP_118362794.1">
    <property type="nucleotide sequence ID" value="NZ_QSHM01000010.1"/>
</dbReference>